<protein>
    <submittedName>
        <fullName evidence="2">Uncharacterized protein</fullName>
    </submittedName>
</protein>
<dbReference type="EMBL" id="CAJSLV010000049">
    <property type="protein sequence ID" value="CAG6393537.1"/>
    <property type="molecule type" value="Genomic_DNA"/>
</dbReference>
<dbReference type="AlphaFoldDB" id="A0A9W4DT78"/>
<gene>
    <name evidence="2" type="ORF">SCOCK_200149</name>
</gene>
<reference evidence="2" key="1">
    <citation type="submission" date="2021-05" db="EMBL/GenBank/DDBJ databases">
        <authorList>
            <person name="Arsene-Ploetze F."/>
        </authorList>
    </citation>
    <scope>NUCLEOTIDE SEQUENCE</scope>
    <source>
        <strain evidence="2">DSM 42138</strain>
    </source>
</reference>
<accession>A0A9W4DT78</accession>
<dbReference type="Proteomes" id="UP001152519">
    <property type="component" value="Unassembled WGS sequence"/>
</dbReference>
<evidence type="ECO:0000256" key="1">
    <source>
        <dbReference type="SAM" id="Phobius"/>
    </source>
</evidence>
<keyword evidence="1" id="KW-0812">Transmembrane</keyword>
<feature type="transmembrane region" description="Helical" evidence="1">
    <location>
        <begin position="62"/>
        <end position="82"/>
    </location>
</feature>
<dbReference type="RefSeq" id="WP_251489330.1">
    <property type="nucleotide sequence ID" value="NZ_CAJSLV010000049.1"/>
</dbReference>
<comment type="caution">
    <text evidence="2">The sequence shown here is derived from an EMBL/GenBank/DDBJ whole genome shotgun (WGS) entry which is preliminary data.</text>
</comment>
<name>A0A9W4DT78_9ACTN</name>
<feature type="transmembrane region" description="Helical" evidence="1">
    <location>
        <begin position="89"/>
        <end position="111"/>
    </location>
</feature>
<feature type="transmembrane region" description="Helical" evidence="1">
    <location>
        <begin position="131"/>
        <end position="157"/>
    </location>
</feature>
<keyword evidence="1" id="KW-1133">Transmembrane helix</keyword>
<sequence length="177" mass="18584">MVELPDSPVELLGVAFRNLRELPWWMWCCAVIWAGLLVSWLPTIQDLDTTDTAIPPSTARTVLIWLVAAALGWTVLWGALLGHRRAWPVLLLSAPVSTALLMACYVAAMLISPPADTQGGASPDNDNAAGVGLVVFAIPTLLGMGLLLALGAGLGWCTGHLRASRRPAALDGPVSGA</sequence>
<keyword evidence="3" id="KW-1185">Reference proteome</keyword>
<feature type="transmembrane region" description="Helical" evidence="1">
    <location>
        <begin position="24"/>
        <end position="42"/>
    </location>
</feature>
<keyword evidence="1" id="KW-0472">Membrane</keyword>
<organism evidence="2 3">
    <name type="scientific">Actinacidiphila cocklensis</name>
    <dbReference type="NCBI Taxonomy" id="887465"/>
    <lineage>
        <taxon>Bacteria</taxon>
        <taxon>Bacillati</taxon>
        <taxon>Actinomycetota</taxon>
        <taxon>Actinomycetes</taxon>
        <taxon>Kitasatosporales</taxon>
        <taxon>Streptomycetaceae</taxon>
        <taxon>Actinacidiphila</taxon>
    </lineage>
</organism>
<proteinExistence type="predicted"/>
<evidence type="ECO:0000313" key="3">
    <source>
        <dbReference type="Proteomes" id="UP001152519"/>
    </source>
</evidence>
<evidence type="ECO:0000313" key="2">
    <source>
        <dbReference type="EMBL" id="CAG6393537.1"/>
    </source>
</evidence>